<comment type="subcellular location">
    <subcellularLocation>
        <location evidence="1">Cell outer membrane</location>
    </subcellularLocation>
</comment>
<reference evidence="6 7" key="1">
    <citation type="submission" date="2015-03" db="EMBL/GenBank/DDBJ databases">
        <title>Genome sequence of Tenacibaculum sp. S2-2, isolated from intestinal microbiota of sea cucumber, Apostichopus japonicas.</title>
        <authorList>
            <person name="Shao Z."/>
            <person name="Wang L."/>
            <person name="Li X."/>
        </authorList>
    </citation>
    <scope>NUCLEOTIDE SEQUENCE [LARGE SCALE GENOMIC DNA]</scope>
    <source>
        <strain evidence="6 7">S2-2</strain>
    </source>
</reference>
<sequence>MKTIFTLLTVLLSTQLVAQFSLTGKVVDSNSEPISFANVTLLNTKTKSIYKGSITEDDGTFIIKNISSNNYELQISFIGYKEVIKTLKIDKTLNLKNIVLIEDTETLNEIEITAKKPTIKRKVDRLVFNIENTVLSTGNAWDVLKKTPGVLERNGNLTIRNSNNIIILINDKRVYLSNTELKDLLEGTSAQDITSIEVITNPPAKYEAAGNSVLNIKMKKNLVTGYKGKVGTSYRKARFSSGNINTSHYFKNKDINLYASYSHSRGRGNRLEEEVISFNRGSSSEKYHSFLDRNSWYRTHNFRLTSDFYLNKKSSLTLGGQLYYNPDWRAKNNTSSDVLNAMDAIQSSFFTLNQSGSSTKNMGLDATYEWQLSDAEKLSISGHFTDYKKTGNQEVKTDFFDVDQNPTNNTTFETFTEQKTKIYNSQLDYEYKINDNSKFETGFKYSQINSTSDLKHYNLLNNQLEIDNSKSNMFMYDEDNVSGYLSYQTNLGKLSLKAGLRGEYTSLTGNSVTLNQINKDHYFKLFPTLYVQYSPNDNNQLGFTYGKRISRPNYSSLNPFKFYYSDYSFYEGNPKLKPSITHNVEFQYTFNKKYNFDIYYSFVSDYITEINFQNNNTNTLRYSFVNIPKNTDYGFSFNTNQNISDRWSFYTQHNVYYNEDRFTALENNNQLVKNSIWGYYGYISTSYQFLKDKSLSAELSFYMVTDGIQGSLTIEGSEDLSFGITKKLFNERAKLSVQVSDILKSQIVKVSTDYLNQNNYFIDNMETQHIRVGFTYNFGNQSLKKKNTRKRIDEKNRL</sequence>
<feature type="signal peptide" evidence="4">
    <location>
        <begin position="1"/>
        <end position="18"/>
    </location>
</feature>
<keyword evidence="4" id="KW-0732">Signal</keyword>
<feature type="chain" id="PRO_5013005738" description="Outer membrane protein beta-barrel domain-containing protein" evidence="4">
    <location>
        <begin position="19"/>
        <end position="798"/>
    </location>
</feature>
<keyword evidence="7" id="KW-1185">Reference proteome</keyword>
<name>A0A1Y2PA28_9FLAO</name>
<protein>
    <recommendedName>
        <fullName evidence="5">Outer membrane protein beta-barrel domain-containing protein</fullName>
    </recommendedName>
</protein>
<dbReference type="PANTHER" id="PTHR40980">
    <property type="entry name" value="PLUG DOMAIN-CONTAINING PROTEIN"/>
    <property type="match status" value="1"/>
</dbReference>
<feature type="domain" description="Outer membrane protein beta-barrel" evidence="5">
    <location>
        <begin position="374"/>
        <end position="776"/>
    </location>
</feature>
<evidence type="ECO:0000313" key="7">
    <source>
        <dbReference type="Proteomes" id="UP000194221"/>
    </source>
</evidence>
<gene>
    <name evidence="6" type="ORF">WH52_11680</name>
</gene>
<proteinExistence type="predicted"/>
<dbReference type="SUPFAM" id="SSF49464">
    <property type="entry name" value="Carboxypeptidase regulatory domain-like"/>
    <property type="match status" value="1"/>
</dbReference>
<dbReference type="RefSeq" id="WP_086031143.1">
    <property type="nucleotide sequence ID" value="NZ_LAPZ01000012.1"/>
</dbReference>
<evidence type="ECO:0000313" key="6">
    <source>
        <dbReference type="EMBL" id="OSY87304.1"/>
    </source>
</evidence>
<comment type="caution">
    <text evidence="6">The sequence shown here is derived from an EMBL/GenBank/DDBJ whole genome shotgun (WGS) entry which is preliminary data.</text>
</comment>
<dbReference type="Pfam" id="PF13715">
    <property type="entry name" value="CarbopepD_reg_2"/>
    <property type="match status" value="1"/>
</dbReference>
<dbReference type="Gene3D" id="2.60.40.1120">
    <property type="entry name" value="Carboxypeptidase-like, regulatory domain"/>
    <property type="match status" value="1"/>
</dbReference>
<dbReference type="STRING" id="1635173.WH52_11680"/>
<evidence type="ECO:0000256" key="3">
    <source>
        <dbReference type="ARBA" id="ARBA00023237"/>
    </source>
</evidence>
<dbReference type="InParanoid" id="A0A1Y2PA28"/>
<dbReference type="Proteomes" id="UP000194221">
    <property type="component" value="Unassembled WGS sequence"/>
</dbReference>
<dbReference type="InterPro" id="IPR008969">
    <property type="entry name" value="CarboxyPept-like_regulatory"/>
</dbReference>
<evidence type="ECO:0000256" key="4">
    <source>
        <dbReference type="SAM" id="SignalP"/>
    </source>
</evidence>
<keyword evidence="2" id="KW-0472">Membrane</keyword>
<dbReference type="OrthoDB" id="8764943at2"/>
<evidence type="ECO:0000256" key="2">
    <source>
        <dbReference type="ARBA" id="ARBA00023136"/>
    </source>
</evidence>
<dbReference type="PANTHER" id="PTHR40980:SF4">
    <property type="entry name" value="TONB-DEPENDENT RECEPTOR-LIKE BETA-BARREL DOMAIN-CONTAINING PROTEIN"/>
    <property type="match status" value="1"/>
</dbReference>
<dbReference type="Gene3D" id="2.40.170.20">
    <property type="entry name" value="TonB-dependent receptor, beta-barrel domain"/>
    <property type="match status" value="1"/>
</dbReference>
<evidence type="ECO:0000256" key="1">
    <source>
        <dbReference type="ARBA" id="ARBA00004442"/>
    </source>
</evidence>
<dbReference type="InterPro" id="IPR041700">
    <property type="entry name" value="OMP_b-brl_3"/>
</dbReference>
<dbReference type="AlphaFoldDB" id="A0A1Y2PA28"/>
<accession>A0A1Y2PA28</accession>
<keyword evidence="3" id="KW-0998">Cell outer membrane</keyword>
<dbReference type="InterPro" id="IPR036942">
    <property type="entry name" value="Beta-barrel_TonB_sf"/>
</dbReference>
<dbReference type="GO" id="GO:0009279">
    <property type="term" value="C:cell outer membrane"/>
    <property type="evidence" value="ECO:0007669"/>
    <property type="project" value="UniProtKB-SubCell"/>
</dbReference>
<dbReference type="SUPFAM" id="SSF56935">
    <property type="entry name" value="Porins"/>
    <property type="match status" value="1"/>
</dbReference>
<dbReference type="EMBL" id="LAPZ01000012">
    <property type="protein sequence ID" value="OSY87304.1"/>
    <property type="molecule type" value="Genomic_DNA"/>
</dbReference>
<dbReference type="Pfam" id="PF14905">
    <property type="entry name" value="OMP_b-brl_3"/>
    <property type="match status" value="1"/>
</dbReference>
<organism evidence="6 7">
    <name type="scientific">Tenacibaculum holothuriorum</name>
    <dbReference type="NCBI Taxonomy" id="1635173"/>
    <lineage>
        <taxon>Bacteria</taxon>
        <taxon>Pseudomonadati</taxon>
        <taxon>Bacteroidota</taxon>
        <taxon>Flavobacteriia</taxon>
        <taxon>Flavobacteriales</taxon>
        <taxon>Flavobacteriaceae</taxon>
        <taxon>Tenacibaculum</taxon>
    </lineage>
</organism>
<evidence type="ECO:0000259" key="5">
    <source>
        <dbReference type="Pfam" id="PF14905"/>
    </source>
</evidence>